<dbReference type="GO" id="GO:0004519">
    <property type="term" value="F:endonuclease activity"/>
    <property type="evidence" value="ECO:0007669"/>
    <property type="project" value="UniProtKB-KW"/>
</dbReference>
<keyword evidence="2" id="KW-0540">Nuclease</keyword>
<protein>
    <submittedName>
        <fullName evidence="2">HNH endonuclease</fullName>
    </submittedName>
</protein>
<dbReference type="Proteomes" id="UP001595711">
    <property type="component" value="Unassembled WGS sequence"/>
</dbReference>
<evidence type="ECO:0000313" key="3">
    <source>
        <dbReference type="Proteomes" id="UP001595711"/>
    </source>
</evidence>
<dbReference type="SMART" id="SM00507">
    <property type="entry name" value="HNHc"/>
    <property type="match status" value="1"/>
</dbReference>
<feature type="domain" description="HNH nuclease" evidence="1">
    <location>
        <begin position="203"/>
        <end position="255"/>
    </location>
</feature>
<dbReference type="CDD" id="cd00085">
    <property type="entry name" value="HNHc"/>
    <property type="match status" value="1"/>
</dbReference>
<dbReference type="InterPro" id="IPR003615">
    <property type="entry name" value="HNH_nuc"/>
</dbReference>
<proteinExistence type="predicted"/>
<evidence type="ECO:0000259" key="1">
    <source>
        <dbReference type="SMART" id="SM00507"/>
    </source>
</evidence>
<dbReference type="EMBL" id="JBHRYJ010000001">
    <property type="protein sequence ID" value="MFC3675717.1"/>
    <property type="molecule type" value="Genomic_DNA"/>
</dbReference>
<name>A0ABV7VFW7_9PROT</name>
<dbReference type="Gene3D" id="1.10.30.50">
    <property type="match status" value="1"/>
</dbReference>
<organism evidence="2 3">
    <name type="scientific">Ferrovibrio xuzhouensis</name>
    <dbReference type="NCBI Taxonomy" id="1576914"/>
    <lineage>
        <taxon>Bacteria</taxon>
        <taxon>Pseudomonadati</taxon>
        <taxon>Pseudomonadota</taxon>
        <taxon>Alphaproteobacteria</taxon>
        <taxon>Rhodospirillales</taxon>
        <taxon>Rhodospirillaceae</taxon>
        <taxon>Ferrovibrio</taxon>
    </lineage>
</organism>
<evidence type="ECO:0000313" key="2">
    <source>
        <dbReference type="EMBL" id="MFC3675717.1"/>
    </source>
</evidence>
<keyword evidence="2" id="KW-0378">Hydrolase</keyword>
<keyword evidence="3" id="KW-1185">Reference proteome</keyword>
<dbReference type="RefSeq" id="WP_379724809.1">
    <property type="nucleotide sequence ID" value="NZ_JBHRYJ010000001.1"/>
</dbReference>
<gene>
    <name evidence="2" type="ORF">ACFOOQ_09205</name>
</gene>
<dbReference type="Pfam" id="PF13391">
    <property type="entry name" value="HNH_2"/>
    <property type="match status" value="1"/>
</dbReference>
<sequence>MTARDFPKSLGSSSEGLKRFKYEDIESHIQHLAPHELLDVRAKLNDLAPTGFQIWGIPAGAEIVLRNMKTGDFLMLLESTDFRYAGQVLHRTSGMCHELSARIWGENRFPIIILLQGEMISYGWSDFVDNFGFNPKYHMRGTTMSLSSERVQNSQYKTEENFIAHLSVTMGSNPFDQATDFSSFANNLVSHYRLVKAREKQEKFRKDVFYAQGARCAVCDFDILSGLEAAHIIPVENDGSNDPRNGLVLCATHHRLFDANVFSINPDSFDIISRSGFSRERIRLTVDNLRMMDSFPHKKALQWRWDNYKKDE</sequence>
<comment type="caution">
    <text evidence="2">The sequence shown here is derived from an EMBL/GenBank/DDBJ whole genome shotgun (WGS) entry which is preliminary data.</text>
</comment>
<accession>A0ABV7VFW7</accession>
<reference evidence="3" key="1">
    <citation type="journal article" date="2019" name="Int. J. Syst. Evol. Microbiol.">
        <title>The Global Catalogue of Microorganisms (GCM) 10K type strain sequencing project: providing services to taxonomists for standard genome sequencing and annotation.</title>
        <authorList>
            <consortium name="The Broad Institute Genomics Platform"/>
            <consortium name="The Broad Institute Genome Sequencing Center for Infectious Disease"/>
            <person name="Wu L."/>
            <person name="Ma J."/>
        </authorList>
    </citation>
    <scope>NUCLEOTIDE SEQUENCE [LARGE SCALE GENOMIC DNA]</scope>
    <source>
        <strain evidence="3">KCTC 42182</strain>
    </source>
</reference>
<keyword evidence="2" id="KW-0255">Endonuclease</keyword>